<sequence length="251" mass="26875">MLVLLVWSVVLALVVGLWVGRDRWLGLVASDNPFQATPAEFFAVGAEGIVLPEARAVDGWSTREVADALDKVKRALAASYLDPQLLKSHDPAAVLGLLAPDSVETVRTRLEEGGYGTALIRVGRDASLAGTPRVSGKLTYRQVDWNGRPALDVTSNYVFAYAFDQPRGVVVVHAETHWMFPKGADIRPSSRGMYLGRTTGYWHGMDCALAARGFTGPAGGGQDAAAQYQPGDAQDAYFDPTQPVGVASACR</sequence>
<proteinExistence type="predicted"/>
<evidence type="ECO:0000313" key="2">
    <source>
        <dbReference type="Proteomes" id="UP001428817"/>
    </source>
</evidence>
<dbReference type="EMBL" id="BAABJP010000021">
    <property type="protein sequence ID" value="GAA5160918.1"/>
    <property type="molecule type" value="Genomic_DNA"/>
</dbReference>
<gene>
    <name evidence="1" type="ORF">GCM10023321_44380</name>
</gene>
<protein>
    <recommendedName>
        <fullName evidence="3">Lipoprotein</fullName>
    </recommendedName>
</protein>
<reference evidence="2" key="1">
    <citation type="journal article" date="2019" name="Int. J. Syst. Evol. Microbiol.">
        <title>The Global Catalogue of Microorganisms (GCM) 10K type strain sequencing project: providing services to taxonomists for standard genome sequencing and annotation.</title>
        <authorList>
            <consortium name="The Broad Institute Genomics Platform"/>
            <consortium name="The Broad Institute Genome Sequencing Center for Infectious Disease"/>
            <person name="Wu L."/>
            <person name="Ma J."/>
        </authorList>
    </citation>
    <scope>NUCLEOTIDE SEQUENCE [LARGE SCALE GENOMIC DNA]</scope>
    <source>
        <strain evidence="2">JCM 18303</strain>
    </source>
</reference>
<evidence type="ECO:0008006" key="3">
    <source>
        <dbReference type="Google" id="ProtNLM"/>
    </source>
</evidence>
<comment type="caution">
    <text evidence="1">The sequence shown here is derived from an EMBL/GenBank/DDBJ whole genome shotgun (WGS) entry which is preliminary data.</text>
</comment>
<dbReference type="Proteomes" id="UP001428817">
    <property type="component" value="Unassembled WGS sequence"/>
</dbReference>
<name>A0ABP9QFB1_9PSEU</name>
<accession>A0ABP9QFB1</accession>
<keyword evidence="2" id="KW-1185">Reference proteome</keyword>
<dbReference type="RefSeq" id="WP_185063671.1">
    <property type="nucleotide sequence ID" value="NZ_BAABJP010000021.1"/>
</dbReference>
<evidence type="ECO:0000313" key="1">
    <source>
        <dbReference type="EMBL" id="GAA5160918.1"/>
    </source>
</evidence>
<organism evidence="1 2">
    <name type="scientific">Pseudonocardia eucalypti</name>
    <dbReference type="NCBI Taxonomy" id="648755"/>
    <lineage>
        <taxon>Bacteria</taxon>
        <taxon>Bacillati</taxon>
        <taxon>Actinomycetota</taxon>
        <taxon>Actinomycetes</taxon>
        <taxon>Pseudonocardiales</taxon>
        <taxon>Pseudonocardiaceae</taxon>
        <taxon>Pseudonocardia</taxon>
    </lineage>
</organism>